<dbReference type="GO" id="GO:0010181">
    <property type="term" value="F:FMN binding"/>
    <property type="evidence" value="ECO:0007669"/>
    <property type="project" value="InterPro"/>
</dbReference>
<dbReference type="InterPro" id="IPR002563">
    <property type="entry name" value="Flavin_Rdtase-like_dom"/>
</dbReference>
<keyword evidence="5" id="KW-1185">Reference proteome</keyword>
<dbReference type="EMBL" id="JAMTCK010000004">
    <property type="protein sequence ID" value="MCP2165280.1"/>
    <property type="molecule type" value="Genomic_DNA"/>
</dbReference>
<organism evidence="4 5">
    <name type="scientific">Goodfellowiella coeruleoviolacea</name>
    <dbReference type="NCBI Taxonomy" id="334858"/>
    <lineage>
        <taxon>Bacteria</taxon>
        <taxon>Bacillati</taxon>
        <taxon>Actinomycetota</taxon>
        <taxon>Actinomycetes</taxon>
        <taxon>Pseudonocardiales</taxon>
        <taxon>Pseudonocardiaceae</taxon>
        <taxon>Goodfellowiella</taxon>
    </lineage>
</organism>
<accession>A0AAE3GBW1</accession>
<evidence type="ECO:0000313" key="5">
    <source>
        <dbReference type="Proteomes" id="UP001206128"/>
    </source>
</evidence>
<dbReference type="PANTHER" id="PTHR30466">
    <property type="entry name" value="FLAVIN REDUCTASE"/>
    <property type="match status" value="1"/>
</dbReference>
<evidence type="ECO:0000256" key="2">
    <source>
        <dbReference type="SAM" id="MobiDB-lite"/>
    </source>
</evidence>
<dbReference type="AlphaFoldDB" id="A0AAE3GBW1"/>
<name>A0AAE3GBW1_9PSEU</name>
<feature type="domain" description="Flavin reductase like" evidence="3">
    <location>
        <begin position="21"/>
        <end position="166"/>
    </location>
</feature>
<keyword evidence="1" id="KW-0560">Oxidoreductase</keyword>
<protein>
    <submittedName>
        <fullName evidence="4">NADH-FMN oxidoreductase RutF, flavin reductase (DIM6/NTAB) family</fullName>
    </submittedName>
</protein>
<gene>
    <name evidence="4" type="ORF">LX83_002129</name>
</gene>
<evidence type="ECO:0000259" key="3">
    <source>
        <dbReference type="SMART" id="SM00903"/>
    </source>
</evidence>
<dbReference type="RefSeq" id="WP_253769888.1">
    <property type="nucleotide sequence ID" value="NZ_JAMTCK010000004.1"/>
</dbReference>
<reference evidence="4" key="1">
    <citation type="submission" date="2022-06" db="EMBL/GenBank/DDBJ databases">
        <title>Genomic Encyclopedia of Archaeal and Bacterial Type Strains, Phase II (KMG-II): from individual species to whole genera.</title>
        <authorList>
            <person name="Goeker M."/>
        </authorList>
    </citation>
    <scope>NUCLEOTIDE SEQUENCE</scope>
    <source>
        <strain evidence="4">DSM 43935</strain>
    </source>
</reference>
<dbReference type="SMART" id="SM00903">
    <property type="entry name" value="Flavin_Reduct"/>
    <property type="match status" value="1"/>
</dbReference>
<sequence>MAGDGELARPVVRAADYRLLMSAFPTGVAVVTTLDVDRTPRGLTCTSLASVTLAPPTLLVCLHSASGTLAALRRRGGFAVNLLSAHGRHVAEVFATADTDRFAQVVWQPFGCAGLPWLVNDAFAMAECRVAGTLAVGDHTIVLGEVAAVTQTSGVPLLYGMRRFRAWQSWFEALPPLAGARPAGQPTGSGPGTQPRRR</sequence>
<feature type="region of interest" description="Disordered" evidence="2">
    <location>
        <begin position="178"/>
        <end position="198"/>
    </location>
</feature>
<dbReference type="PANTHER" id="PTHR30466:SF1">
    <property type="entry name" value="FMN REDUCTASE (NADH) RUTF"/>
    <property type="match status" value="1"/>
</dbReference>
<dbReference type="InterPro" id="IPR012349">
    <property type="entry name" value="Split_barrel_FMN-bd"/>
</dbReference>
<dbReference type="GO" id="GO:0042602">
    <property type="term" value="F:riboflavin reductase (NADPH) activity"/>
    <property type="evidence" value="ECO:0007669"/>
    <property type="project" value="TreeGrafter"/>
</dbReference>
<comment type="caution">
    <text evidence="4">The sequence shown here is derived from an EMBL/GenBank/DDBJ whole genome shotgun (WGS) entry which is preliminary data.</text>
</comment>
<evidence type="ECO:0000256" key="1">
    <source>
        <dbReference type="ARBA" id="ARBA00023002"/>
    </source>
</evidence>
<evidence type="ECO:0000313" key="4">
    <source>
        <dbReference type="EMBL" id="MCP2165280.1"/>
    </source>
</evidence>
<proteinExistence type="predicted"/>
<dbReference type="SUPFAM" id="SSF50475">
    <property type="entry name" value="FMN-binding split barrel"/>
    <property type="match status" value="1"/>
</dbReference>
<dbReference type="Gene3D" id="2.30.110.10">
    <property type="entry name" value="Electron Transport, Fmn-binding Protein, Chain A"/>
    <property type="match status" value="1"/>
</dbReference>
<dbReference type="InterPro" id="IPR050268">
    <property type="entry name" value="NADH-dep_flavin_reductase"/>
</dbReference>
<dbReference type="Proteomes" id="UP001206128">
    <property type="component" value="Unassembled WGS sequence"/>
</dbReference>
<dbReference type="Pfam" id="PF01613">
    <property type="entry name" value="Flavin_Reduct"/>
    <property type="match status" value="1"/>
</dbReference>